<reference evidence="2" key="3">
    <citation type="submission" date="2025-08" db="UniProtKB">
        <authorList>
            <consortium name="RefSeq"/>
        </authorList>
    </citation>
    <scope>IDENTIFICATION</scope>
    <source>
        <strain evidence="2">CBS 342.82</strain>
    </source>
</reference>
<accession>A0A6J3LU25</accession>
<dbReference type="RefSeq" id="XP_033456174.1">
    <property type="nucleotide sequence ID" value="XM_033605762.1"/>
</dbReference>
<name>A0A6J3LU25_9PEZI</name>
<organism evidence="2">
    <name type="scientific">Dissoconium aciculare CBS 342.82</name>
    <dbReference type="NCBI Taxonomy" id="1314786"/>
    <lineage>
        <taxon>Eukaryota</taxon>
        <taxon>Fungi</taxon>
        <taxon>Dikarya</taxon>
        <taxon>Ascomycota</taxon>
        <taxon>Pezizomycotina</taxon>
        <taxon>Dothideomycetes</taxon>
        <taxon>Dothideomycetidae</taxon>
        <taxon>Mycosphaerellales</taxon>
        <taxon>Dissoconiaceae</taxon>
        <taxon>Dissoconium</taxon>
    </lineage>
</organism>
<dbReference type="Gene3D" id="3.40.50.1110">
    <property type="entry name" value="SGNH hydrolase"/>
    <property type="match status" value="1"/>
</dbReference>
<evidence type="ECO:0000313" key="2">
    <source>
        <dbReference type="RefSeq" id="XP_033456174.1"/>
    </source>
</evidence>
<evidence type="ECO:0000313" key="1">
    <source>
        <dbReference type="Proteomes" id="UP000504637"/>
    </source>
</evidence>
<protein>
    <submittedName>
        <fullName evidence="2">Uncharacterized protein</fullName>
    </submittedName>
</protein>
<reference evidence="2" key="2">
    <citation type="submission" date="2020-04" db="EMBL/GenBank/DDBJ databases">
        <authorList>
            <consortium name="NCBI Genome Project"/>
        </authorList>
    </citation>
    <scope>NUCLEOTIDE SEQUENCE</scope>
    <source>
        <strain evidence="2">CBS 342.82</strain>
    </source>
</reference>
<gene>
    <name evidence="2" type="ORF">K489DRAFT_384041</name>
</gene>
<keyword evidence="1" id="KW-1185">Reference proteome</keyword>
<dbReference type="Proteomes" id="UP000504637">
    <property type="component" value="Unplaced"/>
</dbReference>
<dbReference type="GeneID" id="54363562"/>
<sequence>MVVTVCVFLYNSQACDQETVSAADIIGGLPTKYDAIFAKTKCATWYQSCRHELCTNWASGTCLIPFFMPPTAAQKSRMNELDRIMNEHLRDAAHRFGYTYDHVEAAFEGRRFWDSIIHGYLFNEGGNMRSDTAGHWYLEIGLFDPPNEGQDVMLRVLNAALQC</sequence>
<reference evidence="2" key="1">
    <citation type="submission" date="2020-01" db="EMBL/GenBank/DDBJ databases">
        <authorList>
            <consortium name="DOE Joint Genome Institute"/>
            <person name="Haridas S."/>
            <person name="Albert R."/>
            <person name="Binder M."/>
            <person name="Bloem J."/>
            <person name="Labutti K."/>
            <person name="Salamov A."/>
            <person name="Andreopoulos B."/>
            <person name="Baker S.E."/>
            <person name="Barry K."/>
            <person name="Bills G."/>
            <person name="Bluhm B.H."/>
            <person name="Cannon C."/>
            <person name="Castanera R."/>
            <person name="Culley D.E."/>
            <person name="Daum C."/>
            <person name="Ezra D."/>
            <person name="Gonzalez J.B."/>
            <person name="Henrissat B."/>
            <person name="Kuo A."/>
            <person name="Liang C."/>
            <person name="Lipzen A."/>
            <person name="Lutzoni F."/>
            <person name="Magnuson J."/>
            <person name="Mondo S."/>
            <person name="Nolan M."/>
            <person name="Ohm R."/>
            <person name="Pangilinan J."/>
            <person name="Park H.-J."/>
            <person name="Ramirez L."/>
            <person name="Alfaro M."/>
            <person name="Sun H."/>
            <person name="Tritt A."/>
            <person name="Yoshinaga Y."/>
            <person name="Zwiers L.-H."/>
            <person name="Turgeon B.G."/>
            <person name="Goodwin S.B."/>
            <person name="Spatafora J.W."/>
            <person name="Crous P.W."/>
            <person name="Grigoriev I.V."/>
        </authorList>
    </citation>
    <scope>NUCLEOTIDE SEQUENCE</scope>
    <source>
        <strain evidence="2">CBS 342.82</strain>
    </source>
</reference>
<dbReference type="InterPro" id="IPR036514">
    <property type="entry name" value="SGNH_hydro_sf"/>
</dbReference>
<proteinExistence type="predicted"/>
<dbReference type="AlphaFoldDB" id="A0A6J3LU25"/>